<dbReference type="PANTHER" id="PTHR46188">
    <property type="entry name" value="BOLA-LIKE PROTEIN 3"/>
    <property type="match status" value="1"/>
</dbReference>
<evidence type="ECO:0000256" key="1">
    <source>
        <dbReference type="ARBA" id="ARBA00005578"/>
    </source>
</evidence>
<dbReference type="InParanoid" id="A0A2K1QJ22"/>
<evidence type="ECO:0008006" key="6">
    <source>
        <dbReference type="Google" id="ProtNLM"/>
    </source>
</evidence>
<dbReference type="EMBL" id="NKHZ01000080">
    <property type="protein sequence ID" value="PNS15137.1"/>
    <property type="molecule type" value="Genomic_DNA"/>
</dbReference>
<evidence type="ECO:0000256" key="2">
    <source>
        <dbReference type="RuleBase" id="RU003860"/>
    </source>
</evidence>
<dbReference type="Gene3D" id="3.30.300.90">
    <property type="entry name" value="BolA-like"/>
    <property type="match status" value="1"/>
</dbReference>
<dbReference type="SUPFAM" id="SSF82657">
    <property type="entry name" value="BolA-like"/>
    <property type="match status" value="1"/>
</dbReference>
<protein>
    <recommendedName>
        <fullName evidence="6">Bola-like protein</fullName>
    </recommendedName>
</protein>
<comment type="caution">
    <text evidence="4">The sequence shown here is derived from an EMBL/GenBank/DDBJ whole genome shotgun (WGS) entry which is preliminary data.</text>
</comment>
<dbReference type="InterPro" id="IPR052275">
    <property type="entry name" value="Mt_Fe-S_assembly_factor"/>
</dbReference>
<proteinExistence type="inferred from homology"/>
<gene>
    <name evidence="4" type="ORF">CAC42_8138</name>
</gene>
<dbReference type="OrthoDB" id="203381at2759"/>
<dbReference type="PANTHER" id="PTHR46188:SF1">
    <property type="entry name" value="BOLA-LIKE PROTEIN 3"/>
    <property type="match status" value="1"/>
</dbReference>
<dbReference type="Proteomes" id="UP000243797">
    <property type="component" value="Unassembled WGS sequence"/>
</dbReference>
<reference evidence="4 5" key="1">
    <citation type="submission" date="2017-06" db="EMBL/GenBank/DDBJ databases">
        <title>Draft genome sequence of a variant of Elsinoe murrayae.</title>
        <authorList>
            <person name="Cheng Q."/>
        </authorList>
    </citation>
    <scope>NUCLEOTIDE SEQUENCE [LARGE SCALE GENOMIC DNA]</scope>
    <source>
        <strain evidence="4 5">CQ-2017a</strain>
    </source>
</reference>
<keyword evidence="5" id="KW-1185">Reference proteome</keyword>
<dbReference type="STRING" id="2082308.A0A2K1QJ22"/>
<evidence type="ECO:0000256" key="3">
    <source>
        <dbReference type="SAM" id="MobiDB-lite"/>
    </source>
</evidence>
<dbReference type="InterPro" id="IPR002634">
    <property type="entry name" value="BolA"/>
</dbReference>
<accession>A0A2K1QJ22</accession>
<evidence type="ECO:0000313" key="5">
    <source>
        <dbReference type="Proteomes" id="UP000243797"/>
    </source>
</evidence>
<organism evidence="4 5">
    <name type="scientific">Sphaceloma murrayae</name>
    <dbReference type="NCBI Taxonomy" id="2082308"/>
    <lineage>
        <taxon>Eukaryota</taxon>
        <taxon>Fungi</taxon>
        <taxon>Dikarya</taxon>
        <taxon>Ascomycota</taxon>
        <taxon>Pezizomycotina</taxon>
        <taxon>Dothideomycetes</taxon>
        <taxon>Dothideomycetidae</taxon>
        <taxon>Myriangiales</taxon>
        <taxon>Elsinoaceae</taxon>
        <taxon>Sphaceloma</taxon>
    </lineage>
</organism>
<dbReference type="Pfam" id="PF01722">
    <property type="entry name" value="BolA"/>
    <property type="match status" value="1"/>
</dbReference>
<dbReference type="InterPro" id="IPR036065">
    <property type="entry name" value="BolA-like_sf"/>
</dbReference>
<dbReference type="AlphaFoldDB" id="A0A2K1QJ22"/>
<name>A0A2K1QJ22_9PEZI</name>
<comment type="similarity">
    <text evidence="1 2">Belongs to the BolA/IbaG family.</text>
</comment>
<evidence type="ECO:0000313" key="4">
    <source>
        <dbReference type="EMBL" id="PNS15137.1"/>
    </source>
</evidence>
<feature type="region of interest" description="Disordered" evidence="3">
    <location>
        <begin position="60"/>
        <end position="81"/>
    </location>
</feature>
<dbReference type="GO" id="GO:0005759">
    <property type="term" value="C:mitochondrial matrix"/>
    <property type="evidence" value="ECO:0007669"/>
    <property type="project" value="TreeGrafter"/>
</dbReference>
<sequence>MFRLQRSSLCSTRALTPNLSRSLSSSARHQRLVRPTSRSLLLSNHHISALLPLPNIRSYSAASSPSPSPAPSGDLSHLDEAEQRIHSLLSEKLAPSALEVRDVSGGCGSMYAISVTSGKFKGLSVMKQHRMVNEALKGEMEKWHGCQIRTKSG</sequence>